<gene>
    <name evidence="2" type="ORF">IE877_15720</name>
</gene>
<dbReference type="EMBL" id="JACXSS010000001">
    <property type="protein sequence ID" value="MBD9357308.1"/>
    <property type="molecule type" value="Genomic_DNA"/>
</dbReference>
<dbReference type="RefSeq" id="WP_192375590.1">
    <property type="nucleotide sequence ID" value="NZ_CAJHIV010000001.1"/>
</dbReference>
<reference evidence="2 3" key="1">
    <citation type="submission" date="2020-09" db="EMBL/GenBank/DDBJ databases">
        <title>Methylomonas albis sp. nov. and Methylomonas fluvii sp. nov.: Two cold-adapted methanotrophs from the River Elbe and an amended description of Methylovulum psychrotolerans strain Eb1.</title>
        <authorList>
            <person name="Bussmann I.K."/>
            <person name="Klings K.-W."/>
            <person name="Warnstedt J."/>
            <person name="Hoppert M."/>
            <person name="Saborowski A."/>
            <person name="Horn F."/>
            <person name="Liebner S."/>
        </authorList>
    </citation>
    <scope>NUCLEOTIDE SEQUENCE [LARGE SCALE GENOMIC DNA]</scope>
    <source>
        <strain evidence="2 3">EbA</strain>
    </source>
</reference>
<name>A0ABR9D4X0_9GAMM</name>
<dbReference type="Pfam" id="PF13490">
    <property type="entry name" value="zf-HC2"/>
    <property type="match status" value="1"/>
</dbReference>
<sequence length="66" mass="7713">MRSCRNITSLISQGLDKKLGLGERLTVRVHLMMCSRCRNFKTQSQFIRKTAQTYTQHIQDLAKRKS</sequence>
<keyword evidence="3" id="KW-1185">Reference proteome</keyword>
<dbReference type="InterPro" id="IPR027383">
    <property type="entry name" value="Znf_put"/>
</dbReference>
<accession>A0ABR9D4X0</accession>
<feature type="domain" description="Putative zinc-finger" evidence="1">
    <location>
        <begin position="4"/>
        <end position="38"/>
    </location>
</feature>
<organism evidence="2 3">
    <name type="scientific">Methylomonas albis</name>
    <dbReference type="NCBI Taxonomy" id="1854563"/>
    <lineage>
        <taxon>Bacteria</taxon>
        <taxon>Pseudomonadati</taxon>
        <taxon>Pseudomonadota</taxon>
        <taxon>Gammaproteobacteria</taxon>
        <taxon>Methylococcales</taxon>
        <taxon>Methylococcaceae</taxon>
        <taxon>Methylomonas</taxon>
    </lineage>
</organism>
<dbReference type="Proteomes" id="UP000652176">
    <property type="component" value="Unassembled WGS sequence"/>
</dbReference>
<evidence type="ECO:0000313" key="3">
    <source>
        <dbReference type="Proteomes" id="UP000652176"/>
    </source>
</evidence>
<protein>
    <submittedName>
        <fullName evidence="2">Zf-HC2 domain-containing protein</fullName>
    </submittedName>
</protein>
<comment type="caution">
    <text evidence="2">The sequence shown here is derived from an EMBL/GenBank/DDBJ whole genome shotgun (WGS) entry which is preliminary data.</text>
</comment>
<proteinExistence type="predicted"/>
<evidence type="ECO:0000259" key="1">
    <source>
        <dbReference type="Pfam" id="PF13490"/>
    </source>
</evidence>
<evidence type="ECO:0000313" key="2">
    <source>
        <dbReference type="EMBL" id="MBD9357308.1"/>
    </source>
</evidence>